<evidence type="ECO:0000256" key="1">
    <source>
        <dbReference type="SAM" id="Phobius"/>
    </source>
</evidence>
<dbReference type="eggNOG" id="ENOG5032512">
    <property type="taxonomic scope" value="Bacteria"/>
</dbReference>
<dbReference type="STRING" id="1561.NPD11_2612"/>
<dbReference type="HOGENOM" id="CLU_1649137_0_0_9"/>
<reference evidence="2 3" key="1">
    <citation type="journal article" date="2015" name="Infect. Genet. Evol.">
        <title>Genomic sequences of six botulinum neurotoxin-producing strains representing three clostridial species illustrate the mobility and diversity of botulinum neurotoxin genes.</title>
        <authorList>
            <person name="Smith T.J."/>
            <person name="Hill K.K."/>
            <person name="Xie G."/>
            <person name="Foley B.T."/>
            <person name="Williamson C.H."/>
            <person name="Foster J.T."/>
            <person name="Johnson S.L."/>
            <person name="Chertkov O."/>
            <person name="Teshima H."/>
            <person name="Gibbons H.S."/>
            <person name="Johnsky L.A."/>
            <person name="Karavis M.A."/>
            <person name="Smith L.A."/>
        </authorList>
    </citation>
    <scope>NUCLEOTIDE SEQUENCE [LARGE SCALE GENOMIC DNA]</scope>
    <source>
        <strain evidence="2">Sullivan</strain>
    </source>
</reference>
<name>A0A0A7FZI8_9CLOT</name>
<dbReference type="AlphaFoldDB" id="A0A0A7FZI8"/>
<keyword evidence="1" id="KW-0472">Membrane</keyword>
<dbReference type="OrthoDB" id="9977291at2"/>
<sequence length="160" mass="18967">MDWFLIIEIAFIILYSFAMLKNYFKRTQLKKDGHFVVIRNYNLSFIITLVLLLLIGLIYAFLVNEGSILDKVLFIIIILILILNTYINSEILLTHGSFYYMYYNVPYTDIKSVIFKEKSKNSYLLKIEFEKTTFNVSINKSSADDFYEVLKDRKIHVERS</sequence>
<dbReference type="KEGG" id="cbv:U729_392"/>
<gene>
    <name evidence="2" type="ORF">U729_392</name>
</gene>
<dbReference type="Proteomes" id="UP000030635">
    <property type="component" value="Chromosome"/>
</dbReference>
<dbReference type="EMBL" id="CP006905">
    <property type="protein sequence ID" value="AIY85007.1"/>
    <property type="molecule type" value="Genomic_DNA"/>
</dbReference>
<keyword evidence="1" id="KW-0812">Transmembrane</keyword>
<evidence type="ECO:0000313" key="2">
    <source>
        <dbReference type="EMBL" id="AIY85007.1"/>
    </source>
</evidence>
<accession>A0A0A7FZI8</accession>
<feature type="transmembrane region" description="Helical" evidence="1">
    <location>
        <begin position="45"/>
        <end position="62"/>
    </location>
</feature>
<protein>
    <submittedName>
        <fullName evidence="2">Uncharacterized protein</fullName>
    </submittedName>
</protein>
<keyword evidence="3" id="KW-1185">Reference proteome</keyword>
<organism evidence="2 3">
    <name type="scientific">Clostridium baratii str. Sullivan</name>
    <dbReference type="NCBI Taxonomy" id="1415775"/>
    <lineage>
        <taxon>Bacteria</taxon>
        <taxon>Bacillati</taxon>
        <taxon>Bacillota</taxon>
        <taxon>Clostridia</taxon>
        <taxon>Eubacteriales</taxon>
        <taxon>Clostridiaceae</taxon>
        <taxon>Clostridium</taxon>
    </lineage>
</organism>
<feature type="transmembrane region" description="Helical" evidence="1">
    <location>
        <begin position="6"/>
        <end position="24"/>
    </location>
</feature>
<dbReference type="RefSeq" id="WP_039311239.1">
    <property type="nucleotide sequence ID" value="NZ_CP006905.1"/>
</dbReference>
<proteinExistence type="predicted"/>
<feature type="transmembrane region" description="Helical" evidence="1">
    <location>
        <begin position="68"/>
        <end position="87"/>
    </location>
</feature>
<keyword evidence="1" id="KW-1133">Transmembrane helix</keyword>
<evidence type="ECO:0000313" key="3">
    <source>
        <dbReference type="Proteomes" id="UP000030635"/>
    </source>
</evidence>